<dbReference type="KEGG" id="bpor:BPO_0043"/>
<dbReference type="AlphaFoldDB" id="A0AAU0F035"/>
<organism evidence="1 2">
    <name type="scientific">Bergeyella porcorum</name>
    <dbReference type="NCBI Taxonomy" id="1735111"/>
    <lineage>
        <taxon>Bacteria</taxon>
        <taxon>Pseudomonadati</taxon>
        <taxon>Bacteroidota</taxon>
        <taxon>Flavobacteriia</taxon>
        <taxon>Flavobacteriales</taxon>
        <taxon>Weeksellaceae</taxon>
        <taxon>Bergeyella</taxon>
    </lineage>
</organism>
<sequence>MESPDIFKAAKVESLFLILTQNKKTPEIIL</sequence>
<protein>
    <submittedName>
        <fullName evidence="1">Uncharacterized protein</fullName>
    </submittedName>
</protein>
<reference evidence="1" key="1">
    <citation type="submission" date="2023-10" db="EMBL/GenBank/DDBJ databases">
        <title>Characterization and whole genome sequencing of a novel strain of Bergeyella porcorum QD2021 isolated from pig.</title>
        <authorList>
            <person name="Liu G."/>
            <person name="Chen C."/>
            <person name="Han X."/>
        </authorList>
    </citation>
    <scope>NUCLEOTIDE SEQUENCE</scope>
    <source>
        <strain evidence="1">QD2021</strain>
    </source>
</reference>
<accession>A0AAU0F035</accession>
<dbReference type="Proteomes" id="UP001432059">
    <property type="component" value="Chromosome"/>
</dbReference>
<proteinExistence type="predicted"/>
<dbReference type="EMBL" id="CP136426">
    <property type="protein sequence ID" value="WOC50690.1"/>
    <property type="molecule type" value="Genomic_DNA"/>
</dbReference>
<keyword evidence="2" id="KW-1185">Reference proteome</keyword>
<name>A0AAU0F035_9FLAO</name>
<evidence type="ECO:0000313" key="2">
    <source>
        <dbReference type="Proteomes" id="UP001432059"/>
    </source>
</evidence>
<gene>
    <name evidence="1" type="ORF">BPO_0043</name>
</gene>
<evidence type="ECO:0000313" key="1">
    <source>
        <dbReference type="EMBL" id="WOC50690.1"/>
    </source>
</evidence>